<dbReference type="EMBL" id="FNNE01000002">
    <property type="protein sequence ID" value="SDW35275.1"/>
    <property type="molecule type" value="Genomic_DNA"/>
</dbReference>
<dbReference type="GO" id="GO:0043565">
    <property type="term" value="F:sequence-specific DNA binding"/>
    <property type="evidence" value="ECO:0007669"/>
    <property type="project" value="InterPro"/>
</dbReference>
<keyword evidence="1" id="KW-0805">Transcription regulation</keyword>
<evidence type="ECO:0000256" key="1">
    <source>
        <dbReference type="ARBA" id="ARBA00023015"/>
    </source>
</evidence>
<dbReference type="Gene3D" id="1.10.10.60">
    <property type="entry name" value="Homeodomain-like"/>
    <property type="match status" value="1"/>
</dbReference>
<comment type="function">
    <text evidence="4">Regulatory protein of the TOL plasmid xyl operons. XylS activates the xylXYZLTEGFJQKIH operon required for the degradation of toluene, m-xylene and p-xylene.</text>
</comment>
<protein>
    <submittedName>
        <fullName evidence="6">AraC-type DNA-binding protein</fullName>
    </submittedName>
</protein>
<accession>A0A1H2SV00</accession>
<name>A0A1H2SV00_9GAMM</name>
<organism evidence="6 7">
    <name type="scientific">Marinobacter mobilis</name>
    <dbReference type="NCBI Taxonomy" id="488533"/>
    <lineage>
        <taxon>Bacteria</taxon>
        <taxon>Pseudomonadati</taxon>
        <taxon>Pseudomonadota</taxon>
        <taxon>Gammaproteobacteria</taxon>
        <taxon>Pseudomonadales</taxon>
        <taxon>Marinobacteraceae</taxon>
        <taxon>Marinobacter</taxon>
    </lineage>
</organism>
<dbReference type="OrthoDB" id="5295226at2"/>
<dbReference type="PROSITE" id="PS01124">
    <property type="entry name" value="HTH_ARAC_FAMILY_2"/>
    <property type="match status" value="1"/>
</dbReference>
<dbReference type="PANTHER" id="PTHR46796">
    <property type="entry name" value="HTH-TYPE TRANSCRIPTIONAL ACTIVATOR RHAS-RELATED"/>
    <property type="match status" value="1"/>
</dbReference>
<keyword evidence="7" id="KW-1185">Reference proteome</keyword>
<proteinExistence type="predicted"/>
<evidence type="ECO:0000256" key="4">
    <source>
        <dbReference type="ARBA" id="ARBA00037345"/>
    </source>
</evidence>
<dbReference type="Proteomes" id="UP000199675">
    <property type="component" value="Unassembled WGS sequence"/>
</dbReference>
<reference evidence="6 7" key="1">
    <citation type="submission" date="2016-10" db="EMBL/GenBank/DDBJ databases">
        <authorList>
            <person name="de Groot N.N."/>
        </authorList>
    </citation>
    <scope>NUCLEOTIDE SEQUENCE [LARGE SCALE GENOMIC DNA]</scope>
    <source>
        <strain evidence="6 7">CGMCC 1.7059</strain>
    </source>
</reference>
<dbReference type="AlphaFoldDB" id="A0A1H2SV00"/>
<dbReference type="InterPro" id="IPR018060">
    <property type="entry name" value="HTH_AraC"/>
</dbReference>
<evidence type="ECO:0000256" key="2">
    <source>
        <dbReference type="ARBA" id="ARBA00023125"/>
    </source>
</evidence>
<dbReference type="InterPro" id="IPR009057">
    <property type="entry name" value="Homeodomain-like_sf"/>
</dbReference>
<dbReference type="SMART" id="SM00342">
    <property type="entry name" value="HTH_ARAC"/>
    <property type="match status" value="1"/>
</dbReference>
<evidence type="ECO:0000259" key="5">
    <source>
        <dbReference type="PROSITE" id="PS01124"/>
    </source>
</evidence>
<dbReference type="GO" id="GO:0003700">
    <property type="term" value="F:DNA-binding transcription factor activity"/>
    <property type="evidence" value="ECO:0007669"/>
    <property type="project" value="InterPro"/>
</dbReference>
<dbReference type="InterPro" id="IPR050204">
    <property type="entry name" value="AraC_XylS_family_regulators"/>
</dbReference>
<keyword evidence="2 6" id="KW-0238">DNA-binding</keyword>
<sequence>MNAQPLPHVLYLWARRTLYIAQPGQPIEFEPAAAQLVVSLGAPFRYRAPDTRRSHACRSLLLAPGTRMTLTLANAGIATCYLDALGQDFGLLAAQMSLQMPGVYCAAPREAEFQACFAELWQSPATSAEAYHRLEQLINPGGARYPGVDPRVDAAVSLIRDSVAENLSVELLAEAVNLSVPRLVQLFRSQVGVPIRRYRQWHRLFVTAQGIARGLSLTDAAIGAGFTDSAHFSHTFRTILGLRPSDIFSAPGQLRLIVADS</sequence>
<feature type="domain" description="HTH araC/xylS-type" evidence="5">
    <location>
        <begin position="153"/>
        <end position="250"/>
    </location>
</feature>
<keyword evidence="3" id="KW-0804">Transcription</keyword>
<evidence type="ECO:0000313" key="7">
    <source>
        <dbReference type="Proteomes" id="UP000199675"/>
    </source>
</evidence>
<dbReference type="STRING" id="488533.SAMN04487960_102242"/>
<evidence type="ECO:0000313" key="6">
    <source>
        <dbReference type="EMBL" id="SDW35275.1"/>
    </source>
</evidence>
<evidence type="ECO:0000256" key="3">
    <source>
        <dbReference type="ARBA" id="ARBA00023163"/>
    </source>
</evidence>
<dbReference type="SUPFAM" id="SSF46689">
    <property type="entry name" value="Homeodomain-like"/>
    <property type="match status" value="1"/>
</dbReference>
<dbReference type="RefSeq" id="WP_139173207.1">
    <property type="nucleotide sequence ID" value="NZ_FNNE01000002.1"/>
</dbReference>
<dbReference type="Pfam" id="PF12833">
    <property type="entry name" value="HTH_18"/>
    <property type="match status" value="1"/>
</dbReference>
<gene>
    <name evidence="6" type="ORF">SAMN04487960_102242</name>
</gene>